<evidence type="ECO:0000256" key="5">
    <source>
        <dbReference type="ARBA" id="ARBA00022989"/>
    </source>
</evidence>
<reference evidence="15 16" key="1">
    <citation type="submission" date="2020-08" db="EMBL/GenBank/DDBJ databases">
        <title>Sequencing the genomes of 1000 actinobacteria strains.</title>
        <authorList>
            <person name="Klenk H.-P."/>
        </authorList>
    </citation>
    <scope>NUCLEOTIDE SEQUENCE [LARGE SCALE GENOMIC DNA]</scope>
    <source>
        <strain evidence="15 16">DSM 44230</strain>
    </source>
</reference>
<evidence type="ECO:0000256" key="7">
    <source>
        <dbReference type="ARBA" id="ARBA00025034"/>
    </source>
</evidence>
<dbReference type="PANTHER" id="PTHR12428">
    <property type="entry name" value="OXA1"/>
    <property type="match status" value="1"/>
</dbReference>
<evidence type="ECO:0000256" key="6">
    <source>
        <dbReference type="ARBA" id="ARBA00023136"/>
    </source>
</evidence>
<evidence type="ECO:0000313" key="15">
    <source>
        <dbReference type="EMBL" id="MBB4681318.1"/>
    </source>
</evidence>
<feature type="transmembrane region" description="Helical" evidence="13">
    <location>
        <begin position="172"/>
        <end position="197"/>
    </location>
</feature>
<evidence type="ECO:0000259" key="14">
    <source>
        <dbReference type="Pfam" id="PF02096"/>
    </source>
</evidence>
<proteinExistence type="inferred from homology"/>
<evidence type="ECO:0000313" key="16">
    <source>
        <dbReference type="Proteomes" id="UP000533598"/>
    </source>
</evidence>
<dbReference type="GO" id="GO:0032977">
    <property type="term" value="F:membrane insertase activity"/>
    <property type="evidence" value="ECO:0007669"/>
    <property type="project" value="InterPro"/>
</dbReference>
<comment type="subunit">
    <text evidence="8">Interacts with the Sec translocase complex via SecD. Specifically interacts with transmembrane segments of nascent integral membrane proteins during membrane integration.</text>
</comment>
<evidence type="ECO:0000256" key="11">
    <source>
        <dbReference type="ARBA" id="ARBA00033342"/>
    </source>
</evidence>
<evidence type="ECO:0000256" key="1">
    <source>
        <dbReference type="ARBA" id="ARBA00004141"/>
    </source>
</evidence>
<accession>A0A7W7CK94</accession>
<sequence>MSIFDAPVHGAYLVVSALGGPLHTVGAIIVFTLLVRTLLLPLSLAALRGERKRSAWLTRLRDLQETHKNSPKRLERELAKAQAEGGSLFAGMLPTLAQAPFFFVMYRLFLADTVAGQPNGLLAHDLFGAPLGERVFSLLGSHPLVAAGLLLLLAGTAYWSGQLAARAGTTSVLVRLLPFALVVFSLFLPLATAIYLLTTTTWTIAQRAVYDAVVPKEIPAPVRA</sequence>
<evidence type="ECO:0000256" key="13">
    <source>
        <dbReference type="SAM" id="Phobius"/>
    </source>
</evidence>
<keyword evidence="4 12" id="KW-0812">Transmembrane</keyword>
<dbReference type="Pfam" id="PF02096">
    <property type="entry name" value="60KD_IMP"/>
    <property type="match status" value="1"/>
</dbReference>
<comment type="similarity">
    <text evidence="2">Belongs to the OXA1/ALB3/YidC family. Type 1 subfamily.</text>
</comment>
<dbReference type="GO" id="GO:0051205">
    <property type="term" value="P:protein insertion into membrane"/>
    <property type="evidence" value="ECO:0007669"/>
    <property type="project" value="TreeGrafter"/>
</dbReference>
<dbReference type="GO" id="GO:0005886">
    <property type="term" value="C:plasma membrane"/>
    <property type="evidence" value="ECO:0007669"/>
    <property type="project" value="TreeGrafter"/>
</dbReference>
<dbReference type="InterPro" id="IPR028055">
    <property type="entry name" value="YidC/Oxa/ALB_C"/>
</dbReference>
<feature type="transmembrane region" description="Helical" evidence="13">
    <location>
        <begin position="135"/>
        <end position="160"/>
    </location>
</feature>
<organism evidence="15 16">
    <name type="scientific">Crossiella cryophila</name>
    <dbReference type="NCBI Taxonomy" id="43355"/>
    <lineage>
        <taxon>Bacteria</taxon>
        <taxon>Bacillati</taxon>
        <taxon>Actinomycetota</taxon>
        <taxon>Actinomycetes</taxon>
        <taxon>Pseudonocardiales</taxon>
        <taxon>Pseudonocardiaceae</taxon>
        <taxon>Crossiella</taxon>
    </lineage>
</organism>
<feature type="domain" description="Membrane insertase YidC/Oxa/ALB C-terminal" evidence="14">
    <location>
        <begin position="27"/>
        <end position="209"/>
    </location>
</feature>
<dbReference type="InterPro" id="IPR001708">
    <property type="entry name" value="YidC/ALB3/OXA1/COX18"/>
</dbReference>
<dbReference type="PANTHER" id="PTHR12428:SF65">
    <property type="entry name" value="CYTOCHROME C OXIDASE ASSEMBLY PROTEIN COX18, MITOCHONDRIAL"/>
    <property type="match status" value="1"/>
</dbReference>
<evidence type="ECO:0000256" key="2">
    <source>
        <dbReference type="ARBA" id="ARBA00010527"/>
    </source>
</evidence>
<dbReference type="EMBL" id="JACHMH010000001">
    <property type="protein sequence ID" value="MBB4681318.1"/>
    <property type="molecule type" value="Genomic_DNA"/>
</dbReference>
<dbReference type="NCBIfam" id="TIGR03592">
    <property type="entry name" value="yidC_oxa1_cterm"/>
    <property type="match status" value="1"/>
</dbReference>
<evidence type="ECO:0000256" key="8">
    <source>
        <dbReference type="ARBA" id="ARBA00026028"/>
    </source>
</evidence>
<dbReference type="Proteomes" id="UP000533598">
    <property type="component" value="Unassembled WGS sequence"/>
</dbReference>
<keyword evidence="16" id="KW-1185">Reference proteome</keyword>
<comment type="subcellular location">
    <subcellularLocation>
        <location evidence="1 12">Membrane</location>
        <topology evidence="1 12">Multi-pass membrane protein</topology>
    </subcellularLocation>
</comment>
<evidence type="ECO:0000256" key="10">
    <source>
        <dbReference type="ARBA" id="ARBA00033245"/>
    </source>
</evidence>
<keyword evidence="6 13" id="KW-0472">Membrane</keyword>
<comment type="function">
    <text evidence="7">Required for the insertion and/or proper folding and/or complex formation of integral membrane proteins into the membrane. Involved in integration of membrane proteins that insert both dependently and independently of the Sec translocase complex, as well as at least some lipoproteins. Aids folding of multispanning membrane proteins.</text>
</comment>
<keyword evidence="5 13" id="KW-1133">Transmembrane helix</keyword>
<evidence type="ECO:0000256" key="12">
    <source>
        <dbReference type="RuleBase" id="RU003945"/>
    </source>
</evidence>
<dbReference type="RefSeq" id="WP_185007806.1">
    <property type="nucleotide sequence ID" value="NZ_BAAAUI010000071.1"/>
</dbReference>
<name>A0A7W7CK94_9PSEU</name>
<feature type="transmembrane region" description="Helical" evidence="13">
    <location>
        <begin position="88"/>
        <end position="109"/>
    </location>
</feature>
<evidence type="ECO:0000256" key="3">
    <source>
        <dbReference type="ARBA" id="ARBA00015325"/>
    </source>
</evidence>
<evidence type="ECO:0000256" key="9">
    <source>
        <dbReference type="ARBA" id="ARBA00031538"/>
    </source>
</evidence>
<protein>
    <recommendedName>
        <fullName evidence="3">Membrane protein insertase YidC</fullName>
    </recommendedName>
    <alternativeName>
        <fullName evidence="11">Foldase YidC</fullName>
    </alternativeName>
    <alternativeName>
        <fullName evidence="10">Membrane integrase YidC</fullName>
    </alternativeName>
    <alternativeName>
        <fullName evidence="9">Membrane protein YidC</fullName>
    </alternativeName>
</protein>
<comment type="caution">
    <text evidence="15">The sequence shown here is derived from an EMBL/GenBank/DDBJ whole genome shotgun (WGS) entry which is preliminary data.</text>
</comment>
<gene>
    <name evidence="15" type="ORF">HNR67_007436</name>
</gene>
<dbReference type="AlphaFoldDB" id="A0A7W7CK94"/>
<evidence type="ECO:0000256" key="4">
    <source>
        <dbReference type="ARBA" id="ARBA00022692"/>
    </source>
</evidence>